<reference evidence="1" key="2">
    <citation type="submission" date="2025-08" db="UniProtKB">
        <authorList>
            <consortium name="Ensembl"/>
        </authorList>
    </citation>
    <scope>IDENTIFICATION</scope>
</reference>
<dbReference type="Pfam" id="PF08991">
    <property type="entry name" value="CMC4"/>
    <property type="match status" value="1"/>
</dbReference>
<keyword evidence="2" id="KW-1185">Reference proteome</keyword>
<evidence type="ECO:0000313" key="1">
    <source>
        <dbReference type="Ensembl" id="ENSELUP00000084883.1"/>
    </source>
</evidence>
<organism evidence="1 2">
    <name type="scientific">Esox lucius</name>
    <name type="common">Northern pike</name>
    <dbReference type="NCBI Taxonomy" id="8010"/>
    <lineage>
        <taxon>Eukaryota</taxon>
        <taxon>Metazoa</taxon>
        <taxon>Chordata</taxon>
        <taxon>Craniata</taxon>
        <taxon>Vertebrata</taxon>
        <taxon>Euteleostomi</taxon>
        <taxon>Actinopterygii</taxon>
        <taxon>Neopterygii</taxon>
        <taxon>Teleostei</taxon>
        <taxon>Protacanthopterygii</taxon>
        <taxon>Esociformes</taxon>
        <taxon>Esocidae</taxon>
        <taxon>Esox</taxon>
    </lineage>
</organism>
<accession>A0AAY5K793</accession>
<reference evidence="1 2" key="1">
    <citation type="submission" date="2020-02" db="EMBL/GenBank/DDBJ databases">
        <title>Esox lucius (northern pike) genome, fEsoLuc1, primary haplotype.</title>
        <authorList>
            <person name="Myers G."/>
            <person name="Karagic N."/>
            <person name="Meyer A."/>
            <person name="Pippel M."/>
            <person name="Reichard M."/>
            <person name="Winkler S."/>
            <person name="Tracey A."/>
            <person name="Sims Y."/>
            <person name="Howe K."/>
            <person name="Rhie A."/>
            <person name="Formenti G."/>
            <person name="Durbin R."/>
            <person name="Fedrigo O."/>
            <person name="Jarvis E.D."/>
        </authorList>
    </citation>
    <scope>NUCLEOTIDE SEQUENCE [LARGE SCALE GENOMIC DNA]</scope>
</reference>
<evidence type="ECO:0000313" key="2">
    <source>
        <dbReference type="Proteomes" id="UP000265140"/>
    </source>
</evidence>
<name>A0AAY5K793_ESOLU</name>
<dbReference type="AlphaFoldDB" id="A0AAY5K793"/>
<proteinExistence type="predicted"/>
<dbReference type="Gene3D" id="1.10.287.1130">
    <property type="entry name" value="CytochromE C oxidase copper chaperone"/>
    <property type="match status" value="1"/>
</dbReference>
<dbReference type="Ensembl" id="ENSELUT00000100827.1">
    <property type="protein sequence ID" value="ENSELUP00000084883.1"/>
    <property type="gene ID" value="ENSELUG00000035297.1"/>
</dbReference>
<dbReference type="Proteomes" id="UP000265140">
    <property type="component" value="Chromosome 7"/>
</dbReference>
<dbReference type="InterPro" id="IPR027179">
    <property type="entry name" value="CMC4"/>
</dbReference>
<protein>
    <submittedName>
        <fullName evidence="1">C-x(9)-C motif containing 4 homolog (S. cerevisiae)</fullName>
    </submittedName>
</protein>
<dbReference type="GeneTree" id="ENSGT01150000289831"/>
<sequence>MCRDSKIMIHTYSLINKIHSTYNPVGRHFGMHTGYRDVFRVVEEQTANKYIESRCDDVIRAMRVCCEHAGENSVCCSGFVREQKSTEPKTLL</sequence>
<reference evidence="1" key="3">
    <citation type="submission" date="2025-09" db="UniProtKB">
        <authorList>
            <consortium name="Ensembl"/>
        </authorList>
    </citation>
    <scope>IDENTIFICATION</scope>
</reference>